<feature type="transmembrane region" description="Helical" evidence="9">
    <location>
        <begin position="183"/>
        <end position="205"/>
    </location>
</feature>
<evidence type="ECO:0000313" key="10">
    <source>
        <dbReference type="EMBL" id="KAB8179418.1"/>
    </source>
</evidence>
<gene>
    <name evidence="10" type="ORF">FH610_035780</name>
</gene>
<name>A0A5N6BGW5_9ACTN</name>
<sequence length="492" mass="50860">MWWNSEVDSRGRARIAARLAPAAGGLSVVLTITIGVLGPSSMVPDLPGRSWQPPYSLGLAPDGHLVVALAAAALVLGTVGLAAGLAYADRMPRARTLVVAGCAAAAVLAFLPPSGSADHLNYAAYGRMAALGYDPYATVPADLPADPVVGRVEEWTRTPSVYGPVATAVQALASHVGGESVRLTVFVMALVNAAAFVATGLLLHRATAGDPVGQRRAALLWTANPLIVYELVAGMHLDTVAIAFVVAGLVARRGVPLGLGVAVKATVGLVALGTAWELRRSPRRLALVAGTAALTVLVAYLLAGPHSLDQLVNASKSVSLATPWKLAQRALQGVFGPGAYRAWIQAGSLLLLAALAALLLRGRPAAGREGPVVALAVAVAWLFATPYALPWYDGLGFALLALVAWPGLEAFLVARLAVLASAYLPARQADQPDDLGWLVDVVRGWVAPSLLLALTIALLWWAAWSGARVRTPPASAAPRPSGPSPESRSPSR</sequence>
<feature type="region of interest" description="Disordered" evidence="8">
    <location>
        <begin position="471"/>
        <end position="492"/>
    </location>
</feature>
<evidence type="ECO:0000313" key="11">
    <source>
        <dbReference type="Proteomes" id="UP000313066"/>
    </source>
</evidence>
<dbReference type="Pfam" id="PF26314">
    <property type="entry name" value="MptA_B_family"/>
    <property type="match status" value="1"/>
</dbReference>
<keyword evidence="4 9" id="KW-0812">Transmembrane</keyword>
<feature type="transmembrane region" description="Helical" evidence="9">
    <location>
        <begin position="395"/>
        <end position="424"/>
    </location>
</feature>
<feature type="transmembrane region" description="Helical" evidence="9">
    <location>
        <begin position="63"/>
        <end position="87"/>
    </location>
</feature>
<evidence type="ECO:0000256" key="8">
    <source>
        <dbReference type="SAM" id="MobiDB-lite"/>
    </source>
</evidence>
<dbReference type="GO" id="GO:0016020">
    <property type="term" value="C:membrane"/>
    <property type="evidence" value="ECO:0007669"/>
    <property type="project" value="UniProtKB-SubCell"/>
</dbReference>
<evidence type="ECO:0000256" key="7">
    <source>
        <dbReference type="ARBA" id="ARBA00043987"/>
    </source>
</evidence>
<keyword evidence="5 9" id="KW-1133">Transmembrane helix</keyword>
<keyword evidence="11" id="KW-1185">Reference proteome</keyword>
<feature type="transmembrane region" description="Helical" evidence="9">
    <location>
        <begin position="445"/>
        <end position="463"/>
    </location>
</feature>
<evidence type="ECO:0000256" key="5">
    <source>
        <dbReference type="ARBA" id="ARBA00022989"/>
    </source>
</evidence>
<keyword evidence="2" id="KW-0328">Glycosyltransferase</keyword>
<evidence type="ECO:0000256" key="2">
    <source>
        <dbReference type="ARBA" id="ARBA00022676"/>
    </source>
</evidence>
<evidence type="ECO:0000256" key="1">
    <source>
        <dbReference type="ARBA" id="ARBA00004141"/>
    </source>
</evidence>
<evidence type="ECO:0000256" key="6">
    <source>
        <dbReference type="ARBA" id="ARBA00023136"/>
    </source>
</evidence>
<dbReference type="Proteomes" id="UP000313066">
    <property type="component" value="Unassembled WGS sequence"/>
</dbReference>
<protein>
    <submittedName>
        <fullName evidence="10">DUF2029 domain-containing protein</fullName>
    </submittedName>
</protein>
<feature type="transmembrane region" description="Helical" evidence="9">
    <location>
        <begin position="20"/>
        <end position="43"/>
    </location>
</feature>
<feature type="transmembrane region" description="Helical" evidence="9">
    <location>
        <begin position="342"/>
        <end position="360"/>
    </location>
</feature>
<dbReference type="AlphaFoldDB" id="A0A5N6BGW5"/>
<keyword evidence="6 9" id="KW-0472">Membrane</keyword>
<feature type="transmembrane region" description="Helical" evidence="9">
    <location>
        <begin position="372"/>
        <end position="389"/>
    </location>
</feature>
<dbReference type="EMBL" id="VDMA02000026">
    <property type="protein sequence ID" value="KAB8179418.1"/>
    <property type="molecule type" value="Genomic_DNA"/>
</dbReference>
<dbReference type="GO" id="GO:0016757">
    <property type="term" value="F:glycosyltransferase activity"/>
    <property type="evidence" value="ECO:0007669"/>
    <property type="project" value="UniProtKB-KW"/>
</dbReference>
<evidence type="ECO:0000256" key="9">
    <source>
        <dbReference type="SAM" id="Phobius"/>
    </source>
</evidence>
<dbReference type="NCBIfam" id="NF038066">
    <property type="entry name" value="MptB"/>
    <property type="match status" value="1"/>
</dbReference>
<reference evidence="10 11" key="1">
    <citation type="submission" date="2019-10" db="EMBL/GenBank/DDBJ databases">
        <title>Nonomuraea sp. nov., isolated from Phyllanthus amarus.</title>
        <authorList>
            <person name="Klykleung N."/>
            <person name="Tanasupawat S."/>
        </authorList>
    </citation>
    <scope>NUCLEOTIDE SEQUENCE [LARGE SCALE GENOMIC DNA]</scope>
    <source>
        <strain evidence="10 11">CR1-09</strain>
    </source>
</reference>
<organism evidence="10 11">
    <name type="scientific">Microbispora catharanthi</name>
    <dbReference type="NCBI Taxonomy" id="1712871"/>
    <lineage>
        <taxon>Bacteria</taxon>
        <taxon>Bacillati</taxon>
        <taxon>Actinomycetota</taxon>
        <taxon>Actinomycetes</taxon>
        <taxon>Streptosporangiales</taxon>
        <taxon>Streptosporangiaceae</taxon>
        <taxon>Microbispora</taxon>
    </lineage>
</organism>
<dbReference type="InterPro" id="IPR049829">
    <property type="entry name" value="MptA/B-like"/>
</dbReference>
<evidence type="ECO:0000256" key="3">
    <source>
        <dbReference type="ARBA" id="ARBA00022679"/>
    </source>
</evidence>
<comment type="subcellular location">
    <subcellularLocation>
        <location evidence="1">Membrane</location>
        <topology evidence="1">Multi-pass membrane protein</topology>
    </subcellularLocation>
</comment>
<comment type="caution">
    <text evidence="10">The sequence shown here is derived from an EMBL/GenBank/DDBJ whole genome shotgun (WGS) entry which is preliminary data.</text>
</comment>
<feature type="transmembrane region" description="Helical" evidence="9">
    <location>
        <begin position="285"/>
        <end position="303"/>
    </location>
</feature>
<evidence type="ECO:0000256" key="4">
    <source>
        <dbReference type="ARBA" id="ARBA00022692"/>
    </source>
</evidence>
<feature type="transmembrane region" description="Helical" evidence="9">
    <location>
        <begin position="94"/>
        <end position="111"/>
    </location>
</feature>
<feature type="transmembrane region" description="Helical" evidence="9">
    <location>
        <begin position="226"/>
        <end position="251"/>
    </location>
</feature>
<feature type="transmembrane region" description="Helical" evidence="9">
    <location>
        <begin position="257"/>
        <end position="278"/>
    </location>
</feature>
<comment type="similarity">
    <text evidence="7">Belongs to the MptA/B family.</text>
</comment>
<keyword evidence="3" id="KW-0808">Transferase</keyword>
<accession>A0A5N6BGW5</accession>
<proteinExistence type="inferred from homology"/>